<organism evidence="2 3">
    <name type="scientific">Prorocentrum cordatum</name>
    <dbReference type="NCBI Taxonomy" id="2364126"/>
    <lineage>
        <taxon>Eukaryota</taxon>
        <taxon>Sar</taxon>
        <taxon>Alveolata</taxon>
        <taxon>Dinophyceae</taxon>
        <taxon>Prorocentrales</taxon>
        <taxon>Prorocentraceae</taxon>
        <taxon>Prorocentrum</taxon>
    </lineage>
</organism>
<dbReference type="EMBL" id="CAUYUJ010020031">
    <property type="protein sequence ID" value="CAK0895398.1"/>
    <property type="molecule type" value="Genomic_DNA"/>
</dbReference>
<proteinExistence type="predicted"/>
<accession>A0ABN9X961</accession>
<reference evidence="2" key="1">
    <citation type="submission" date="2023-10" db="EMBL/GenBank/DDBJ databases">
        <authorList>
            <person name="Chen Y."/>
            <person name="Shah S."/>
            <person name="Dougan E. K."/>
            <person name="Thang M."/>
            <person name="Chan C."/>
        </authorList>
    </citation>
    <scope>NUCLEOTIDE SEQUENCE [LARGE SCALE GENOMIC DNA]</scope>
</reference>
<keyword evidence="3" id="KW-1185">Reference proteome</keyword>
<dbReference type="CDD" id="cd18186">
    <property type="entry name" value="BTB_POZ_ZBTB_KLHL-like"/>
    <property type="match status" value="1"/>
</dbReference>
<dbReference type="CDD" id="cd14733">
    <property type="entry name" value="BACK"/>
    <property type="match status" value="1"/>
</dbReference>
<name>A0ABN9X961_9DINO</name>
<evidence type="ECO:0000313" key="2">
    <source>
        <dbReference type="EMBL" id="CAK0895398.1"/>
    </source>
</evidence>
<dbReference type="PANTHER" id="PTHR24413">
    <property type="entry name" value="SPECKLE-TYPE POZ PROTEIN"/>
    <property type="match status" value="1"/>
</dbReference>
<dbReference type="Proteomes" id="UP001189429">
    <property type="component" value="Unassembled WGS sequence"/>
</dbReference>
<comment type="caution">
    <text evidence="2">The sequence shown here is derived from an EMBL/GenBank/DDBJ whole genome shotgun (WGS) entry which is preliminary data.</text>
</comment>
<evidence type="ECO:0000313" key="3">
    <source>
        <dbReference type="Proteomes" id="UP001189429"/>
    </source>
</evidence>
<protein>
    <recommendedName>
        <fullName evidence="4">SAP domain-containing protein</fullName>
    </recommendedName>
</protein>
<evidence type="ECO:0008006" key="4">
    <source>
        <dbReference type="Google" id="ProtNLM"/>
    </source>
</evidence>
<dbReference type="Gene3D" id="3.30.710.10">
    <property type="entry name" value="Potassium Channel Kv1.1, Chain A"/>
    <property type="match status" value="1"/>
</dbReference>
<gene>
    <name evidence="2" type="ORF">PCOR1329_LOCUS74150</name>
</gene>
<dbReference type="SUPFAM" id="SSF54695">
    <property type="entry name" value="POZ domain"/>
    <property type="match status" value="1"/>
</dbReference>
<feature type="region of interest" description="Disordered" evidence="1">
    <location>
        <begin position="288"/>
        <end position="320"/>
    </location>
</feature>
<feature type="compositionally biased region" description="Low complexity" evidence="1">
    <location>
        <begin position="288"/>
        <end position="305"/>
    </location>
</feature>
<evidence type="ECO:0000256" key="1">
    <source>
        <dbReference type="SAM" id="MobiDB-lite"/>
    </source>
</evidence>
<feature type="non-terminal residue" evidence="2">
    <location>
        <position position="445"/>
    </location>
</feature>
<dbReference type="InterPro" id="IPR011333">
    <property type="entry name" value="SKP1/BTB/POZ_sf"/>
</dbReference>
<sequence length="445" mass="47953">MLESGMSEAGRRRVDIPDLDAATASRFLRFLYTGSIEGGCELIASPVGRWHYVDSCFYEIVAEGDTLTWSETTDAKGRIHGQLTKSGTMSWTARLSNGALITVSLQDGKAHGEYKEGNVEPVKTEAYNLEAEVAVTESWGRLLRAADKYCVEDLVSLCEEAMQARLLCCNAASILRIADDTGRKGLKAAALGFITANEAQMRAVQQTRAFDALDRELVAEIYEVFFNPPGKWKRSRPGEEAQEFPHGQDWPRLSNAQLRQACAERDLPTGGDRGALVALLRAQEEDPGAAIAAASAGPNSPSRLGSPPPRPPRATRPDATMRAGGVSRALLACLAAARHRALAKEVVPLNVPDFKAERCEASVKSPPVSGSFVQLPLWDAADGLGGQTNGTGQTGWDFLVKTGDSTCRHGLWPRENAMDCLKGTWTMLVGASSANIWMNQLGAPP</sequence>